<sequence length="373" mass="40549">MQTYDIAILGGGIAGLSLAYFLGADRSVVVLEREENLGYHSTGRSAAEFVLRYNSPEVCKLAAISRDFFDRPPEGFTDVPLLVPRGGLMIANAEKLERFEAHFAAERTKADNLTRLSVEESLVMVPILDPAYVAGVYHDPEFWDIEVESLLQGYVKGARRAGVDIRQKAGVMSARDDGRHWLLDTEGETIAARIVVNATGGWADPTAALFGIAPIGVVPHRRTAILVDLPDGVDARTMPEINELDDEFYIKPDAGRLLVSPADETPCEPGDVQPEEIDVAWAAHHLETATTMEVRRIAKSWAGMRSFAPDRLPVIGPASDHPRFFWLAGQGGYGILSSPALGALAASLLTGSDQPEVFARQGLAPTTFSPRRF</sequence>
<evidence type="ECO:0000256" key="1">
    <source>
        <dbReference type="ARBA" id="ARBA00023002"/>
    </source>
</evidence>
<dbReference type="GO" id="GO:0016491">
    <property type="term" value="F:oxidoreductase activity"/>
    <property type="evidence" value="ECO:0007669"/>
    <property type="project" value="UniProtKB-KW"/>
</dbReference>
<dbReference type="PANTHER" id="PTHR13847">
    <property type="entry name" value="SARCOSINE DEHYDROGENASE-RELATED"/>
    <property type="match status" value="1"/>
</dbReference>
<evidence type="ECO:0000259" key="3">
    <source>
        <dbReference type="Pfam" id="PF01266"/>
    </source>
</evidence>
<protein>
    <recommendedName>
        <fullName evidence="3">FAD dependent oxidoreductase domain-containing protein</fullName>
    </recommendedName>
</protein>
<dbReference type="EMBL" id="UEYP01000001">
    <property type="protein sequence ID" value="SSC65555.1"/>
    <property type="molecule type" value="Genomic_DNA"/>
</dbReference>
<dbReference type="InterPro" id="IPR036188">
    <property type="entry name" value="FAD/NAD-bd_sf"/>
</dbReference>
<proteinExistence type="predicted"/>
<dbReference type="InterPro" id="IPR006076">
    <property type="entry name" value="FAD-dep_OxRdtase"/>
</dbReference>
<keyword evidence="2" id="KW-1133">Transmembrane helix</keyword>
<accession>A0A376ACM1</accession>
<dbReference type="Proteomes" id="UP000254764">
    <property type="component" value="Unassembled WGS sequence"/>
</dbReference>
<keyword evidence="2" id="KW-0472">Membrane</keyword>
<evidence type="ECO:0000313" key="4">
    <source>
        <dbReference type="EMBL" id="SSC65555.1"/>
    </source>
</evidence>
<keyword evidence="1" id="KW-0560">Oxidoreductase</keyword>
<dbReference type="PANTHER" id="PTHR13847:SF287">
    <property type="entry name" value="FAD-DEPENDENT OXIDOREDUCTASE DOMAIN-CONTAINING PROTEIN 1"/>
    <property type="match status" value="1"/>
</dbReference>
<feature type="transmembrane region" description="Helical" evidence="2">
    <location>
        <begin position="6"/>
        <end position="23"/>
    </location>
</feature>
<evidence type="ECO:0000313" key="5">
    <source>
        <dbReference type="Proteomes" id="UP000254764"/>
    </source>
</evidence>
<evidence type="ECO:0000256" key="2">
    <source>
        <dbReference type="SAM" id="Phobius"/>
    </source>
</evidence>
<organism evidence="4 5">
    <name type="scientific">Ciceribacter selenitireducens ATCC BAA-1503</name>
    <dbReference type="NCBI Taxonomy" id="1336235"/>
    <lineage>
        <taxon>Bacteria</taxon>
        <taxon>Pseudomonadati</taxon>
        <taxon>Pseudomonadota</taxon>
        <taxon>Alphaproteobacteria</taxon>
        <taxon>Hyphomicrobiales</taxon>
        <taxon>Rhizobiaceae</taxon>
        <taxon>Ciceribacter</taxon>
    </lineage>
</organism>
<dbReference type="Gene3D" id="3.30.9.10">
    <property type="entry name" value="D-Amino Acid Oxidase, subunit A, domain 2"/>
    <property type="match status" value="1"/>
</dbReference>
<dbReference type="STRING" id="1336235.GCA_000518785_01653"/>
<dbReference type="RefSeq" id="WP_115668617.1">
    <property type="nucleotide sequence ID" value="NZ_UEYP01000001.1"/>
</dbReference>
<dbReference type="GO" id="GO:0005737">
    <property type="term" value="C:cytoplasm"/>
    <property type="evidence" value="ECO:0007669"/>
    <property type="project" value="TreeGrafter"/>
</dbReference>
<name>A0A376ACM1_9HYPH</name>
<reference evidence="5" key="1">
    <citation type="submission" date="2018-07" db="EMBL/GenBank/DDBJ databases">
        <authorList>
            <person name="Peiro R."/>
            <person name="Begona"/>
            <person name="Cbmso G."/>
            <person name="Lopez M."/>
            <person name="Gonzalez S."/>
        </authorList>
    </citation>
    <scope>NUCLEOTIDE SEQUENCE [LARGE SCALE GENOMIC DNA]</scope>
</reference>
<dbReference type="Pfam" id="PF01266">
    <property type="entry name" value="DAO"/>
    <property type="match status" value="1"/>
</dbReference>
<keyword evidence="5" id="KW-1185">Reference proteome</keyword>
<dbReference type="SUPFAM" id="SSF51905">
    <property type="entry name" value="FAD/NAD(P)-binding domain"/>
    <property type="match status" value="1"/>
</dbReference>
<dbReference type="Gene3D" id="3.50.50.60">
    <property type="entry name" value="FAD/NAD(P)-binding domain"/>
    <property type="match status" value="1"/>
</dbReference>
<gene>
    <name evidence="4" type="ORF">RHIZ70_1263</name>
</gene>
<dbReference type="OrthoDB" id="7421214at2"/>
<dbReference type="AlphaFoldDB" id="A0A376ACM1"/>
<keyword evidence="2" id="KW-0812">Transmembrane</keyword>
<feature type="domain" description="FAD dependent oxidoreductase" evidence="3">
    <location>
        <begin position="5"/>
        <end position="348"/>
    </location>
</feature>